<organism evidence="9 10">
    <name type="scientific">Candidatus Curtissbacteria bacterium GW2011_GWA1_40_16</name>
    <dbReference type="NCBI Taxonomy" id="1618405"/>
    <lineage>
        <taxon>Bacteria</taxon>
        <taxon>Candidatus Curtissiibacteriota</taxon>
    </lineage>
</organism>
<proteinExistence type="predicted"/>
<sequence>MNQSNNKRIRCGVYLRVSTEEQNKEGHFGLEVQEDKCRAFIESQEAEGYVLDEKHVYKDEISGGSPIEKREGLNKLFEAARQKEFDVLIVYKTDRLARSIRILVNAVHELESLGIKYRSVTEPFDTTTAFGRTAMNLFGTFAEFEKEMIRERTMSGKLKAARGGAWVTGFCPYGYFRNEETKRLEIVPEEAKVIKKIYLWLVNDRCSLGEIERRMNAMGIPSPKYTRITKRETHNYWYKRTIGRILTNEIVMGRLIYRKYKRPFKNLTSLIDPSLLRPDNEWVETKVPPIISKELFNAATQQLIKNREFSKRNQKREYLYAKLIHCGQCNFKMFSGYQPPKKNRPAISGVGKYYHGVYRKVDAIGTTKRCEKCLQYAETRLEPIWECLKAILKNPENMNAPLEKYIYKEENSVEIKERLKEIEVELSFIEKKKEKVQKMYVESDMDEKQYNLYISEYKTETRKLTDESTRLHQRLLSNAEKKERRTAISKVYEQVKNRLDNVSYSDKEKILHMFVERITLFPKENYAQVVFKFPSDSSVAQVDKVISLSPSSDKSFPLVLNIRTMTEKERRVEIIMANPLMYSHKEPVV</sequence>
<dbReference type="InterPro" id="IPR050639">
    <property type="entry name" value="SSR_resolvase"/>
</dbReference>
<dbReference type="Gene3D" id="3.90.1750.20">
    <property type="entry name" value="Putative Large Serine Recombinase, Chain B, Domain 2"/>
    <property type="match status" value="1"/>
</dbReference>
<dbReference type="AlphaFoldDB" id="A0A0G0UJD7"/>
<dbReference type="Pfam" id="PF00239">
    <property type="entry name" value="Resolvase"/>
    <property type="match status" value="1"/>
</dbReference>
<dbReference type="Proteomes" id="UP000034531">
    <property type="component" value="Unassembled WGS sequence"/>
</dbReference>
<evidence type="ECO:0000256" key="4">
    <source>
        <dbReference type="PIRSR" id="PIRSR606118-50"/>
    </source>
</evidence>
<dbReference type="PROSITE" id="PS51736">
    <property type="entry name" value="RECOMBINASES_3"/>
    <property type="match status" value="1"/>
</dbReference>
<evidence type="ECO:0000259" key="7">
    <source>
        <dbReference type="PROSITE" id="PS51736"/>
    </source>
</evidence>
<protein>
    <submittedName>
        <fullName evidence="9">Uncharacterized protein</fullName>
    </submittedName>
</protein>
<dbReference type="GO" id="GO:0000150">
    <property type="term" value="F:DNA strand exchange activity"/>
    <property type="evidence" value="ECO:0007669"/>
    <property type="project" value="InterPro"/>
</dbReference>
<dbReference type="SUPFAM" id="SSF53041">
    <property type="entry name" value="Resolvase-like"/>
    <property type="match status" value="1"/>
</dbReference>
<dbReference type="InterPro" id="IPR036162">
    <property type="entry name" value="Resolvase-like_N_sf"/>
</dbReference>
<dbReference type="InterPro" id="IPR006119">
    <property type="entry name" value="Resolv_N"/>
</dbReference>
<evidence type="ECO:0000313" key="10">
    <source>
        <dbReference type="Proteomes" id="UP000034531"/>
    </source>
</evidence>
<evidence type="ECO:0000259" key="8">
    <source>
        <dbReference type="PROSITE" id="PS51737"/>
    </source>
</evidence>
<accession>A0A0G0UJD7</accession>
<evidence type="ECO:0000256" key="1">
    <source>
        <dbReference type="ARBA" id="ARBA00022908"/>
    </source>
</evidence>
<dbReference type="InterPro" id="IPR038109">
    <property type="entry name" value="DNA_bind_recomb_sf"/>
</dbReference>
<keyword evidence="3" id="KW-0233">DNA recombination</keyword>
<keyword evidence="1" id="KW-0229">DNA integration</keyword>
<dbReference type="PANTHER" id="PTHR30461">
    <property type="entry name" value="DNA-INVERTASE FROM LAMBDOID PROPHAGE"/>
    <property type="match status" value="1"/>
</dbReference>
<dbReference type="InterPro" id="IPR006118">
    <property type="entry name" value="Recombinase_CS"/>
</dbReference>
<keyword evidence="2" id="KW-0238">DNA-binding</keyword>
<gene>
    <name evidence="9" type="ORF">UT84_C0012G0015</name>
</gene>
<evidence type="ECO:0000256" key="3">
    <source>
        <dbReference type="ARBA" id="ARBA00023172"/>
    </source>
</evidence>
<dbReference type="GO" id="GO:0015074">
    <property type="term" value="P:DNA integration"/>
    <property type="evidence" value="ECO:0007669"/>
    <property type="project" value="UniProtKB-KW"/>
</dbReference>
<feature type="domain" description="Resolvase/invertase-type recombinase catalytic" evidence="7">
    <location>
        <begin position="10"/>
        <end position="164"/>
    </location>
</feature>
<dbReference type="InterPro" id="IPR011109">
    <property type="entry name" value="DNA_bind_recombinase_dom"/>
</dbReference>
<name>A0A0G0UJD7_9BACT</name>
<evidence type="ECO:0000256" key="2">
    <source>
        <dbReference type="ARBA" id="ARBA00023125"/>
    </source>
</evidence>
<feature type="active site" description="O-(5'-phospho-DNA)-serine intermediate" evidence="4 5">
    <location>
        <position position="18"/>
    </location>
</feature>
<dbReference type="Gene3D" id="3.40.50.1390">
    <property type="entry name" value="Resolvase, N-terminal catalytic domain"/>
    <property type="match status" value="1"/>
</dbReference>
<dbReference type="SMART" id="SM00857">
    <property type="entry name" value="Resolvase"/>
    <property type="match status" value="1"/>
</dbReference>
<evidence type="ECO:0000313" key="9">
    <source>
        <dbReference type="EMBL" id="KKR50312.1"/>
    </source>
</evidence>
<dbReference type="PROSITE" id="PS00397">
    <property type="entry name" value="RECOMBINASES_1"/>
    <property type="match status" value="1"/>
</dbReference>
<comment type="caution">
    <text evidence="9">The sequence shown here is derived from an EMBL/GenBank/DDBJ whole genome shotgun (WGS) entry which is preliminary data.</text>
</comment>
<keyword evidence="6" id="KW-0175">Coiled coil</keyword>
<dbReference type="GO" id="GO:0003677">
    <property type="term" value="F:DNA binding"/>
    <property type="evidence" value="ECO:0007669"/>
    <property type="project" value="UniProtKB-KW"/>
</dbReference>
<dbReference type="Pfam" id="PF07508">
    <property type="entry name" value="Recombinase"/>
    <property type="match status" value="1"/>
</dbReference>
<evidence type="ECO:0000256" key="6">
    <source>
        <dbReference type="SAM" id="Coils"/>
    </source>
</evidence>
<feature type="domain" description="Recombinase" evidence="8">
    <location>
        <begin position="172"/>
        <end position="309"/>
    </location>
</feature>
<feature type="coiled-coil region" evidence="6">
    <location>
        <begin position="412"/>
        <end position="439"/>
    </location>
</feature>
<dbReference type="EMBL" id="LBYI01000012">
    <property type="protein sequence ID" value="KKR50312.1"/>
    <property type="molecule type" value="Genomic_DNA"/>
</dbReference>
<reference evidence="9 10" key="1">
    <citation type="journal article" date="2015" name="Nature">
        <title>rRNA introns, odd ribosomes, and small enigmatic genomes across a large radiation of phyla.</title>
        <authorList>
            <person name="Brown C.T."/>
            <person name="Hug L.A."/>
            <person name="Thomas B.C."/>
            <person name="Sharon I."/>
            <person name="Castelle C.J."/>
            <person name="Singh A."/>
            <person name="Wilkins M.J."/>
            <person name="Williams K.H."/>
            <person name="Banfield J.F."/>
        </authorList>
    </citation>
    <scope>NUCLEOTIDE SEQUENCE [LARGE SCALE GENOMIC DNA]</scope>
</reference>
<dbReference type="CDD" id="cd03768">
    <property type="entry name" value="SR_ResInv"/>
    <property type="match status" value="1"/>
</dbReference>
<dbReference type="PANTHER" id="PTHR30461:SF23">
    <property type="entry name" value="DNA RECOMBINASE-RELATED"/>
    <property type="match status" value="1"/>
</dbReference>
<evidence type="ECO:0000256" key="5">
    <source>
        <dbReference type="PROSITE-ProRule" id="PRU10137"/>
    </source>
</evidence>
<dbReference type="PROSITE" id="PS51737">
    <property type="entry name" value="RECOMBINASE_DNA_BIND"/>
    <property type="match status" value="1"/>
</dbReference>